<dbReference type="EMBL" id="CAADFN010000004">
    <property type="protein sequence ID" value="VFK13827.1"/>
    <property type="molecule type" value="Genomic_DNA"/>
</dbReference>
<gene>
    <name evidence="1" type="ORF">BECKLFY1418C_GA0070996_100459</name>
</gene>
<evidence type="ECO:0000313" key="1">
    <source>
        <dbReference type="EMBL" id="VFK13827.1"/>
    </source>
</evidence>
<protein>
    <submittedName>
        <fullName evidence="1">Uncharacterized protein</fullName>
    </submittedName>
</protein>
<organism evidence="1">
    <name type="scientific">Candidatus Kentrum sp. LFY</name>
    <dbReference type="NCBI Taxonomy" id="2126342"/>
    <lineage>
        <taxon>Bacteria</taxon>
        <taxon>Pseudomonadati</taxon>
        <taxon>Pseudomonadota</taxon>
        <taxon>Gammaproteobacteria</taxon>
        <taxon>Candidatus Kentrum</taxon>
    </lineage>
</organism>
<accession>A0A450W9W5</accession>
<sequence length="102" mass="11552">MIRFFLLDKEVFGQQGQWGTDAALLTSNVYCCDTGLCRLYQSQGRSRIKTIISGVGIDASTGETIDYREWEISKLTPLKMKAHPCTAHRVVKNCIFHHPVYS</sequence>
<reference evidence="1" key="1">
    <citation type="submission" date="2019-02" db="EMBL/GenBank/DDBJ databases">
        <authorList>
            <person name="Gruber-Vodicka R. H."/>
            <person name="Seah K. B. B."/>
        </authorList>
    </citation>
    <scope>NUCLEOTIDE SEQUENCE</scope>
    <source>
        <strain evidence="1">BECK_BY7</strain>
    </source>
</reference>
<proteinExistence type="predicted"/>
<dbReference type="AlphaFoldDB" id="A0A450W9W5"/>
<name>A0A450W9W5_9GAMM</name>